<dbReference type="PANTHER" id="PTHR12276:SF45">
    <property type="entry name" value="CLATHRIN INTERACTOR 1"/>
    <property type="match status" value="1"/>
</dbReference>
<feature type="compositionally biased region" description="Gly residues" evidence="1">
    <location>
        <begin position="174"/>
        <end position="187"/>
    </location>
</feature>
<dbReference type="SUPFAM" id="SSF48464">
    <property type="entry name" value="ENTH/VHS domain"/>
    <property type="match status" value="1"/>
</dbReference>
<dbReference type="RefSeq" id="XP_064074805.1">
    <property type="nucleotide sequence ID" value="XM_064218735.1"/>
</dbReference>
<keyword evidence="3" id="KW-1185">Reference proteome</keyword>
<evidence type="ECO:0000259" key="2">
    <source>
        <dbReference type="PROSITE" id="PS50942"/>
    </source>
</evidence>
<dbReference type="GeneID" id="113399593"/>
<evidence type="ECO:0000256" key="1">
    <source>
        <dbReference type="SAM" id="MobiDB-lite"/>
    </source>
</evidence>
<dbReference type="Pfam" id="PF10193">
    <property type="entry name" value="Telomere_reg-2"/>
    <property type="match status" value="1"/>
</dbReference>
<organism evidence="3 4">
    <name type="scientific">Vanessa tameamea</name>
    <name type="common">Kamehameha butterfly</name>
    <dbReference type="NCBI Taxonomy" id="334116"/>
    <lineage>
        <taxon>Eukaryota</taxon>
        <taxon>Metazoa</taxon>
        <taxon>Ecdysozoa</taxon>
        <taxon>Arthropoda</taxon>
        <taxon>Hexapoda</taxon>
        <taxon>Insecta</taxon>
        <taxon>Pterygota</taxon>
        <taxon>Neoptera</taxon>
        <taxon>Endopterygota</taxon>
        <taxon>Lepidoptera</taxon>
        <taxon>Glossata</taxon>
        <taxon>Ditrysia</taxon>
        <taxon>Papilionoidea</taxon>
        <taxon>Nymphalidae</taxon>
        <taxon>Nymphalinae</taxon>
        <taxon>Vanessa</taxon>
    </lineage>
</organism>
<dbReference type="Gene3D" id="1.25.40.720">
    <property type="entry name" value="Telomere length regulation protein 2, C-terminal domain"/>
    <property type="match status" value="2"/>
</dbReference>
<dbReference type="SMART" id="SM00273">
    <property type="entry name" value="ENTH"/>
    <property type="match status" value="1"/>
</dbReference>
<feature type="compositionally biased region" description="Pro residues" evidence="1">
    <location>
        <begin position="348"/>
        <end position="359"/>
    </location>
</feature>
<dbReference type="CDD" id="cd16989">
    <property type="entry name" value="ENTH_EpsinR"/>
    <property type="match status" value="1"/>
</dbReference>
<evidence type="ECO:0000313" key="3">
    <source>
        <dbReference type="Proteomes" id="UP001652626"/>
    </source>
</evidence>
<gene>
    <name evidence="4" type="primary">Lqfr</name>
</gene>
<protein>
    <submittedName>
        <fullName evidence="4">Telomere length regulation protein TEL2 homolog</fullName>
    </submittedName>
</protein>
<feature type="domain" description="ENTH" evidence="2">
    <location>
        <begin position="19"/>
        <end position="152"/>
    </location>
</feature>
<feature type="compositionally biased region" description="Acidic residues" evidence="1">
    <location>
        <begin position="204"/>
        <end position="215"/>
    </location>
</feature>
<dbReference type="Proteomes" id="UP001652626">
    <property type="component" value="Chromosome 24"/>
</dbReference>
<feature type="compositionally biased region" description="Basic and acidic residues" evidence="1">
    <location>
        <begin position="233"/>
        <end position="249"/>
    </location>
</feature>
<dbReference type="InterPro" id="IPR019337">
    <property type="entry name" value="Telomere_length_regulation_dom"/>
</dbReference>
<proteinExistence type="predicted"/>
<name>A0ABM4AU42_VANTA</name>
<dbReference type="InterPro" id="IPR008942">
    <property type="entry name" value="ENTH_VHS"/>
</dbReference>
<feature type="region of interest" description="Disordered" evidence="1">
    <location>
        <begin position="345"/>
        <end position="407"/>
    </location>
</feature>
<evidence type="ECO:0000313" key="4">
    <source>
        <dbReference type="RefSeq" id="XP_064074805.1"/>
    </source>
</evidence>
<dbReference type="PROSITE" id="PS50942">
    <property type="entry name" value="ENTH"/>
    <property type="match status" value="1"/>
</dbReference>
<reference evidence="4" key="1">
    <citation type="submission" date="2025-08" db="UniProtKB">
        <authorList>
            <consortium name="RefSeq"/>
        </authorList>
    </citation>
    <scope>IDENTIFICATION</scope>
    <source>
        <tissue evidence="4">Whole body</tissue>
    </source>
</reference>
<feature type="compositionally biased region" description="Basic and acidic residues" evidence="1">
    <location>
        <begin position="189"/>
        <end position="203"/>
    </location>
</feature>
<dbReference type="Pfam" id="PF01417">
    <property type="entry name" value="ENTH"/>
    <property type="match status" value="1"/>
</dbReference>
<feature type="region of interest" description="Disordered" evidence="1">
    <location>
        <begin position="174"/>
        <end position="252"/>
    </location>
</feature>
<accession>A0ABM4AU42</accession>
<dbReference type="InterPro" id="IPR013809">
    <property type="entry name" value="ENTH"/>
</dbReference>
<dbReference type="Gene3D" id="1.25.40.90">
    <property type="match status" value="1"/>
</dbReference>
<dbReference type="PANTHER" id="PTHR12276">
    <property type="entry name" value="EPSIN/ENT-RELATED"/>
    <property type="match status" value="1"/>
</dbReference>
<feature type="compositionally biased region" description="Pro residues" evidence="1">
    <location>
        <begin position="372"/>
        <end position="382"/>
    </location>
</feature>
<sequence length="1322" mass="147857">MDRFISMWKVRELADKVTNVVMNYTEVEGKVREATSDEAWGPTGQQMQELALATFTYEHFPEVMSMLWRRMLHDNRSHWRRTYKCLLLLSYLVRNGSERVVTSAREHIYDLRSLENYTFVDDLGKDQGINVRHKVRELIDFIQDDEKLREERKKAKKNKDKYIGMSSEAVVLGARGGGGGGGGGGWGEYSDRSTSWDDSKDRNDDDDYEREDSDGEYGNKKPNNGGGGGGGAARREGEYRDADSPDARPARARAHARLPLGAAATYGKTPVVTIAPAAVNKNTNKSQELLDDLFKTCPVPSSPGDNNNDSNIISTSLIEDDFDPRAEERASGAKAEADFGDFTAAFGPPAPAAPAPPTPAGEFADFSAFHLQPPPAAPPSNPVPANTSNLSLLSDLEPPSQPLSFDLDSLTSQMASSTLQPTGDEPPPPRRLERALRAYADALRGLEGPGARADVLRVLDAAEALRRELPGPLTVQRLAGTDAAGAPRAALARARAAAVRALLPRWPALRDEARLAFHADAGLALAHDALADLCGFLRRERQPAALRALAALLLEHCRGDAPLAALAEVARGRGAARPDWEAYVQLLVTLPERVANRLRADSPRDLSPESHSCVLLFHIVRCVDYMAESSFHQGTRFDLQYLAHLLSKYIVHYSLSDADGVDRFVDILVAWTDGDDADECRFVRKKLIQTLLNKLSRQAIDRVSLILLTRSPIDYKTKDQAIRNVLGTNIDTNKDWHDILTFRIPFYVHPKDFRDTRIPENLIYYISTSKNSIEILTEMILRLSKTWSDVHLNNVVNIDHHMHTSILLVLAVKYRVVIWRMRKSPWDMSEMKRILYKGMSKHLDIISQEFRCVGMATIEILFKMVVEVDDSDKKAVECLNFDFEELGQLCIDIFNTLQAVTQKCIIDDKAKKPNVDVRVIDVKKNLDEIAERVSGNIERPVHNTIVTCAVKGPQQTKEIVKTIISAKLDALGKTGKNVDLDSDDDLQPYDMSNDVPVTAKKKPKYLRDLLEIINEGKDVESFEAAVTAAEGLVTKQLKGDDEKLAIELLDMFIHLEEKFHVDGFNNIKFKTAVAIVCSQPRVCAEHLCKEIHADVGRYSIATKIFMLDVFTEAAERIADMKTEPEEKQRRGDANQAKELPRDEILRRRLLKKTKYFHSKRPHPFSKAKKNIFASVSDHFFYPLISGFGYRQLTLSHHNMKQDVDKLLLLRYLSAVGTIILVSKNCPKCPIYCREILQMVLYLRFTPDPKVQTSVLSIIASIAVALPESFLKGEYYEVMMELSSWLVDCLTNADLTHRLGGPKSDAVIFAGEVLHLLESVLSE</sequence>
<dbReference type="InterPro" id="IPR038528">
    <property type="entry name" value="TEL2_C_sf"/>
</dbReference>